<reference evidence="9" key="1">
    <citation type="submission" date="2025-08" db="UniProtKB">
        <authorList>
            <consortium name="Ensembl"/>
        </authorList>
    </citation>
    <scope>IDENTIFICATION</scope>
</reference>
<feature type="region of interest" description="Disordered" evidence="7">
    <location>
        <begin position="453"/>
        <end position="478"/>
    </location>
</feature>
<feature type="region of interest" description="Disordered" evidence="7">
    <location>
        <begin position="1849"/>
        <end position="1882"/>
    </location>
</feature>
<name>A0A3B4T9L5_SERDU</name>
<feature type="compositionally biased region" description="Basic and acidic residues" evidence="7">
    <location>
        <begin position="1498"/>
        <end position="1509"/>
    </location>
</feature>
<dbReference type="InterPro" id="IPR050688">
    <property type="entry name" value="Zinc_finger/UBP_domain"/>
</dbReference>
<dbReference type="PANTHER" id="PTHR24403">
    <property type="entry name" value="ZINC FINGER PROTEIN"/>
    <property type="match status" value="1"/>
</dbReference>
<feature type="domain" description="C2H2-type" evidence="8">
    <location>
        <begin position="1461"/>
        <end position="1489"/>
    </location>
</feature>
<dbReference type="OMA" id="ERGYMCK"/>
<evidence type="ECO:0000256" key="4">
    <source>
        <dbReference type="ARBA" id="ARBA00022833"/>
    </source>
</evidence>
<feature type="domain" description="C2H2-type" evidence="8">
    <location>
        <begin position="1762"/>
        <end position="1789"/>
    </location>
</feature>
<reference evidence="9" key="2">
    <citation type="submission" date="2025-09" db="UniProtKB">
        <authorList>
            <consortium name="Ensembl"/>
        </authorList>
    </citation>
    <scope>IDENTIFICATION</scope>
</reference>
<feature type="compositionally biased region" description="Polar residues" evidence="7">
    <location>
        <begin position="2223"/>
        <end position="2232"/>
    </location>
</feature>
<feature type="domain" description="C2H2-type" evidence="8">
    <location>
        <begin position="352"/>
        <end position="380"/>
    </location>
</feature>
<protein>
    <submittedName>
        <fullName evidence="9">Zinc finger protein 462-like</fullName>
    </submittedName>
</protein>
<dbReference type="GO" id="GO:0045944">
    <property type="term" value="P:positive regulation of transcription by RNA polymerase II"/>
    <property type="evidence" value="ECO:0007669"/>
    <property type="project" value="TreeGrafter"/>
</dbReference>
<dbReference type="PROSITE" id="PS50157">
    <property type="entry name" value="ZINC_FINGER_C2H2_2"/>
    <property type="match status" value="6"/>
</dbReference>
<dbReference type="PROSITE" id="PS00028">
    <property type="entry name" value="ZINC_FINGER_C2H2_1"/>
    <property type="match status" value="10"/>
</dbReference>
<organism evidence="9 10">
    <name type="scientific">Seriola dumerili</name>
    <name type="common">Greater amberjack</name>
    <name type="synonym">Caranx dumerili</name>
    <dbReference type="NCBI Taxonomy" id="41447"/>
    <lineage>
        <taxon>Eukaryota</taxon>
        <taxon>Metazoa</taxon>
        <taxon>Chordata</taxon>
        <taxon>Craniata</taxon>
        <taxon>Vertebrata</taxon>
        <taxon>Euteleostomi</taxon>
        <taxon>Actinopterygii</taxon>
        <taxon>Neopterygii</taxon>
        <taxon>Teleostei</taxon>
        <taxon>Neoteleostei</taxon>
        <taxon>Acanthomorphata</taxon>
        <taxon>Carangaria</taxon>
        <taxon>Carangiformes</taxon>
        <taxon>Carangidae</taxon>
        <taxon>Seriola</taxon>
    </lineage>
</organism>
<feature type="region of interest" description="Disordered" evidence="7">
    <location>
        <begin position="538"/>
        <end position="627"/>
    </location>
</feature>
<feature type="compositionally biased region" description="Basic and acidic residues" evidence="7">
    <location>
        <begin position="139"/>
        <end position="149"/>
    </location>
</feature>
<evidence type="ECO:0000256" key="6">
    <source>
        <dbReference type="SAM" id="Coils"/>
    </source>
</evidence>
<dbReference type="GO" id="GO:0008270">
    <property type="term" value="F:zinc ion binding"/>
    <property type="evidence" value="ECO:0007669"/>
    <property type="project" value="UniProtKB-KW"/>
</dbReference>
<feature type="coiled-coil region" evidence="6">
    <location>
        <begin position="2424"/>
        <end position="2451"/>
    </location>
</feature>
<dbReference type="InterPro" id="IPR036236">
    <property type="entry name" value="Znf_C2H2_sf"/>
</dbReference>
<evidence type="ECO:0000313" key="9">
    <source>
        <dbReference type="Ensembl" id="ENSSDUP00000002803.1"/>
    </source>
</evidence>
<dbReference type="Pfam" id="PF23225">
    <property type="entry name" value="zf-C2H2_7th_ZNF462"/>
    <property type="match status" value="3"/>
</dbReference>
<dbReference type="Gene3D" id="3.30.160.60">
    <property type="entry name" value="Classic Zinc Finger"/>
    <property type="match status" value="7"/>
</dbReference>
<feature type="compositionally biased region" description="Low complexity" evidence="7">
    <location>
        <begin position="999"/>
        <end position="1010"/>
    </location>
</feature>
<dbReference type="PANTHER" id="PTHR24403:SF67">
    <property type="entry name" value="FI01116P-RELATED"/>
    <property type="match status" value="1"/>
</dbReference>
<dbReference type="FunFam" id="3.30.160.60:FF:000655">
    <property type="entry name" value="Zinc finger protein 462"/>
    <property type="match status" value="1"/>
</dbReference>
<dbReference type="GeneTree" id="ENSGT00940000156411"/>
<feature type="region of interest" description="Disordered" evidence="7">
    <location>
        <begin position="1483"/>
        <end position="1515"/>
    </location>
</feature>
<evidence type="ECO:0000256" key="3">
    <source>
        <dbReference type="ARBA" id="ARBA00022771"/>
    </source>
</evidence>
<dbReference type="InterPro" id="IPR059059">
    <property type="entry name" value="Znf-C2H2_7th_ZNF462"/>
</dbReference>
<keyword evidence="1" id="KW-0479">Metal-binding</keyword>
<feature type="region of interest" description="Disordered" evidence="7">
    <location>
        <begin position="139"/>
        <end position="158"/>
    </location>
</feature>
<keyword evidence="2" id="KW-0677">Repeat</keyword>
<evidence type="ECO:0000259" key="8">
    <source>
        <dbReference type="PROSITE" id="PS50157"/>
    </source>
</evidence>
<evidence type="ECO:0000256" key="2">
    <source>
        <dbReference type="ARBA" id="ARBA00022737"/>
    </source>
</evidence>
<feature type="domain" description="C2H2-type" evidence="8">
    <location>
        <begin position="2504"/>
        <end position="2528"/>
    </location>
</feature>
<feature type="compositionally biased region" description="Basic and acidic residues" evidence="7">
    <location>
        <begin position="694"/>
        <end position="709"/>
    </location>
</feature>
<dbReference type="Proteomes" id="UP000261420">
    <property type="component" value="Unplaced"/>
</dbReference>
<dbReference type="GO" id="GO:0005634">
    <property type="term" value="C:nucleus"/>
    <property type="evidence" value="ECO:0007669"/>
    <property type="project" value="TreeGrafter"/>
</dbReference>
<evidence type="ECO:0000256" key="5">
    <source>
        <dbReference type="PROSITE-ProRule" id="PRU00042"/>
    </source>
</evidence>
<sequence length="2528" mass="286837">MQKDSMHFSTSGHMTHNQAVAEESSTKAFHCSHCMLIFKSKVYLFEHLNKVHDLDVDTALRDAGLKHHESNKANTGNQCNSSGNHFSCQHCDFKACSQDVLNEHERWCCKKSENQNGIVNSVICENQETKIIVISTEQPKEGAEAKESPSVKSTSKTKCTLNSSKDLKTYKRPLQTITKYFAAASGSQGKPSVNSAESIEPLESTKGTLILQESPSSSSPNSSDLTPSKPKEQVKEPASNNIGKRTNSESSESCPAKKAKSSKKTTNVPEEASKQQSPSSTDFSFEISEDEEEKMAHLLNGDTESPKVYFCKHCDYSDMGLRSVSTHYQNDHPYIRYNVAYIQDPSDQSATFRCLECPHEFLSIADLKRHYTETHPDAPKVLTMQSCEFNLVFKCFVCPFTTNVLKPLKEHYKEKHPKHKVDNPLLYCRYSATRYQEGSSQLNTCERAHSLERSEGFSSKNAHAQKENVKKTPSALPPTHNGADMVLYHCNKCKFSHKSIVVMHVHYQKSHPEEAVTIDKIKQSARAISHITSETIPEKSVTVAENSAPQKNISDSSKKVKDKAGQSKRKISLSLMNLKHTPDSSKTHSESPKPEKVKTAEDRGETKTSPTKFARESSATMDSLSSSSPNKMFYCQFCCYSSTNIRSVVAHHKAKHAVHGLKDTEEIVRYSAEVQRKRQSETEASASTTSPDSETSKQVEVCSEKELPREQDNVEDASMMRSNPYACPENLFYCQKCNFGNPTVKGVLNHQATVHQGIKSNRECILEYTASIRDEIEKSKSNTEELPPSTHLPLPLLNEGDTNMVFCPLCNYRQNSINHVLKHCFKRHRGFEVKAEKIHMYTLVVLKQVQKLDLKRTVSQEVNHASVGIKGNKKMLSKGLSVSASPSVRATQAQRTLKCHKCAYSSQYLNVLRRHMWKSHRTNRSVNEVLRLCFKRGMLESGYHCDLCVFSHKTAAAVYKHHQEQHPKRKLTFEYISTRLYVGPDTPPPEEKKPKIKQTDGTSDGAGTDGRLQSQRSGQSENKRYSCRACSFRGRSMSSMADHYRAVHPWTVKEDGSVLNVITSKKPNANSHVEDHNEMPGSFDTQEVPPEFGKSPGSSHEATESLTILKCHHCPATFHSQRGLKTHCGMKHPEAVTENLYEQEVQRVQIQKRVHIFKCPHCTYVNTNYHGILTHCQMKHLSCVSRADSLHVNEKDLRSWEDSLKRKGPGESLKFSGYMCKTCPQIYATLAKINKHCENDHKDTVPNAGPSTHKLAPTPSAARKILQSNTHSSRGSLSKASFLSKKKYTRINCQYCRYTCSTKIALSQHFHAHHSSSAVPKAKEYEYKCVLCPRSYFRKKRLGNHYILKHGKDAFFKYYGAISKQIPEKSVLTSPNCPLTQRSETVSEVTESITTTEEDKVLVYMCPSCPYVNASHHGTLTHCQMKHPVLTARADELKKEKILVTNMVGCTMGKGSNERGYMCKKCPQIYSSLEKLKIHGERDHNQAEPAASELSADTDTKKQPHHGSEDLVLEAVPLKNKTSAVNTTDIDLSQQLASPETCQVSEQNKELLYKCRMCTYTAVCRRYLHHHYKNTHKLDALNTYKMLEEYNKRKRSIAPYLLKAACEESAHVKCRKCPNLMFDSSQQLIAHYSTFHSSDYKLDFTVLSQQSKKSTEIYRCAHCDKELNGIRKLCRHLDRHAAREKKKAAKAKSPSVIKSTPETTFIELCRQDELPMLETVEELTQWNVTQVETFTLPASPVSSLLKSTDVEQPELESRVDKHSCKQCGRTFMSLKGLRSHERSHAALAAIKDNLPTSALRHNINKYVIYKSGTLRPFVCSICSYRTTVLGLWRCHFMKKHHDVIMDPAESEVQDEEHAQRAYMEPLNSSGDKNNLAEPDEEPEMADESLYLEPPDVQRQLNHYSLMAQTGISSNANLQETEIPENSQLHCEFCNFSTGHLSSIRRHYLNRHGKKILRCKDCNFFTGLRKTLEMHVETGHSTCQSEPTHQKDLRCPFCLYQTKNKNNMIDHIVLHREERVVPIEVRRSKLSRYLRGIVFRCHKCTFTSGSAENLRVHMMRHNDIKPYKCRLCYFDCTLLSDLEAHLSDKHQVVRNHELVGQVSLDQLQAKVGRMREEEEEELLTNRERQDVETVEFVTDCNKVLHETQAENPADNDTREKITLQMEEAYPRHEQHPQGQAGIVVLSDTAKGQRIEDIVEQNTEKMNNADIQFEKCNSPERGRTSNENQAQSKVRGSDDSGVMFTQQKEEAAKGSSTKSGKIAVKIEAHKLKIKLLQRRTLNIEASVEDDILRDILMLDKDDSICTTQRKADRDRTVKIEQNTETDCGDNALSNLPGEESSINLAHNPKLDDPEAKKSHMQANSRTQKRFKVERHLLTLLPNCAQLKISHKESSAASLTNCKEEQVHSEEVTDPYGEMPVLENEYLKDVLQPCKEEEEEIDHLEQKQEKEDEMITEDNENRCEDKEYKEGDRIKEADSPHVYKSAVTATVEAAEVLCPSVTEQELYTCDLCGRNLMSSCELKRHIMRHGM</sequence>
<accession>A0A3B4T9L5</accession>
<keyword evidence="6" id="KW-0175">Coiled coil</keyword>
<dbReference type="STRING" id="41447.ENSSDUP00000002803"/>
<feature type="compositionally biased region" description="Low complexity" evidence="7">
    <location>
        <begin position="214"/>
        <end position="228"/>
    </location>
</feature>
<proteinExistence type="predicted"/>
<keyword evidence="10" id="KW-1185">Reference proteome</keyword>
<dbReference type="Ensembl" id="ENSSDUT00000002876.1">
    <property type="protein sequence ID" value="ENSSDUP00000002803.1"/>
    <property type="gene ID" value="ENSSDUG00000002180.1"/>
</dbReference>
<feature type="domain" description="C2H2-type" evidence="8">
    <location>
        <begin position="2038"/>
        <end position="2065"/>
    </location>
</feature>
<feature type="compositionally biased region" description="Polar residues" evidence="7">
    <location>
        <begin position="1011"/>
        <end position="1020"/>
    </location>
</feature>
<dbReference type="SUPFAM" id="SSF57667">
    <property type="entry name" value="beta-beta-alpha zinc fingers"/>
    <property type="match status" value="3"/>
</dbReference>
<feature type="domain" description="C2H2-type" evidence="8">
    <location>
        <begin position="1658"/>
        <end position="1685"/>
    </location>
</feature>
<feature type="compositionally biased region" description="Polar residues" evidence="7">
    <location>
        <begin position="543"/>
        <end position="555"/>
    </location>
</feature>
<evidence type="ECO:0000313" key="10">
    <source>
        <dbReference type="Proteomes" id="UP000261420"/>
    </source>
</evidence>
<feature type="compositionally biased region" description="Low complexity" evidence="7">
    <location>
        <begin position="617"/>
        <end position="627"/>
    </location>
</feature>
<feature type="region of interest" description="Disordered" evidence="7">
    <location>
        <begin position="211"/>
        <end position="284"/>
    </location>
</feature>
<feature type="compositionally biased region" description="Basic and acidic residues" evidence="7">
    <location>
        <begin position="580"/>
        <end position="606"/>
    </location>
</feature>
<dbReference type="InterPro" id="IPR059058">
    <property type="entry name" value="Znf-C2H2_ZNF462"/>
</dbReference>
<feature type="region of interest" description="Disordered" evidence="7">
    <location>
        <begin position="673"/>
        <end position="709"/>
    </location>
</feature>
<keyword evidence="3 5" id="KW-0863">Zinc-finger</keyword>
<dbReference type="SMART" id="SM00355">
    <property type="entry name" value="ZnF_C2H2"/>
    <property type="match status" value="30"/>
</dbReference>
<evidence type="ECO:0000256" key="1">
    <source>
        <dbReference type="ARBA" id="ARBA00022723"/>
    </source>
</evidence>
<evidence type="ECO:0000256" key="7">
    <source>
        <dbReference type="SAM" id="MobiDB-lite"/>
    </source>
</evidence>
<feature type="compositionally biased region" description="Low complexity" evidence="7">
    <location>
        <begin position="682"/>
        <end position="693"/>
    </location>
</feature>
<feature type="compositionally biased region" description="Basic and acidic residues" evidence="7">
    <location>
        <begin position="556"/>
        <end position="565"/>
    </location>
</feature>
<dbReference type="InterPro" id="IPR013087">
    <property type="entry name" value="Znf_C2H2_type"/>
</dbReference>
<feature type="region of interest" description="Disordered" evidence="7">
    <location>
        <begin position="2213"/>
        <end position="2239"/>
    </location>
</feature>
<feature type="region of interest" description="Disordered" evidence="7">
    <location>
        <begin position="981"/>
        <end position="1022"/>
    </location>
</feature>
<keyword evidence="4" id="KW-0862">Zinc</keyword>
<dbReference type="Pfam" id="PF23075">
    <property type="entry name" value="zf-C2H2_ZNF462_11"/>
    <property type="match status" value="2"/>
</dbReference>